<dbReference type="RefSeq" id="WP_144042480.1">
    <property type="nucleotide sequence ID" value="NZ_BMPL01000049.1"/>
</dbReference>
<accession>A0A553JHA0</accession>
<dbReference type="Proteomes" id="UP000318126">
    <property type="component" value="Unassembled WGS sequence"/>
</dbReference>
<dbReference type="Pfam" id="PF12974">
    <property type="entry name" value="Phosphonate-bd"/>
    <property type="match status" value="1"/>
</dbReference>
<evidence type="ECO:0000313" key="1">
    <source>
        <dbReference type="EMBL" id="TRY11825.1"/>
    </source>
</evidence>
<name>A0A553JHA0_SHEHA</name>
<reference evidence="2" key="1">
    <citation type="submission" date="2019-07" db="EMBL/GenBank/DDBJ databases">
        <title>Shewanella sp. YLB-08 draft genomic sequence.</title>
        <authorList>
            <person name="Yu L."/>
        </authorList>
    </citation>
    <scope>NUCLEOTIDE SEQUENCE [LARGE SCALE GENOMIC DNA]</scope>
    <source>
        <strain evidence="2">JCM 20706</strain>
    </source>
</reference>
<dbReference type="OrthoDB" id="9802896at2"/>
<dbReference type="SUPFAM" id="SSF53850">
    <property type="entry name" value="Periplasmic binding protein-like II"/>
    <property type="match status" value="1"/>
</dbReference>
<keyword evidence="2" id="KW-1185">Reference proteome</keyword>
<dbReference type="EMBL" id="VKGK01000043">
    <property type="protein sequence ID" value="TRY11825.1"/>
    <property type="molecule type" value="Genomic_DNA"/>
</dbReference>
<dbReference type="AlphaFoldDB" id="A0A553JHA0"/>
<comment type="caution">
    <text evidence="1">The sequence shown here is derived from an EMBL/GenBank/DDBJ whole genome shotgun (WGS) entry which is preliminary data.</text>
</comment>
<gene>
    <name evidence="1" type="ORF">FN961_22920</name>
</gene>
<organism evidence="1 2">
    <name type="scientific">Shewanella hanedai</name>
    <name type="common">Alteromonas hanedai</name>
    <dbReference type="NCBI Taxonomy" id="25"/>
    <lineage>
        <taxon>Bacteria</taxon>
        <taxon>Pseudomonadati</taxon>
        <taxon>Pseudomonadota</taxon>
        <taxon>Gammaproteobacteria</taxon>
        <taxon>Alteromonadales</taxon>
        <taxon>Shewanellaceae</taxon>
        <taxon>Shewanella</taxon>
    </lineage>
</organism>
<dbReference type="Gene3D" id="3.40.190.10">
    <property type="entry name" value="Periplasmic binding protein-like II"/>
    <property type="match status" value="2"/>
</dbReference>
<proteinExistence type="predicted"/>
<protein>
    <submittedName>
        <fullName evidence="1">PhnD/SsuA/transferrin family substrate-binding protein</fullName>
    </submittedName>
</protein>
<sequence length="267" mass="30038">MNTLKLTSCMAGNADPFVNALTEYLSEKLQRSIEPILDISWQERELRFDSGEIDICWICGLPYAWKADKPDSTIELLTTPVLKASRYQNLAVYYSDIVVPVDSHIQTFADLKGASWAYNEPNSHSGSYLMRSHLAKLGLDSSYLGKVTESGAHQQSIVMLLNGLVDASAIDSWVLELELARDPSLKSKIRIIDTLGPSGFPPFIVSKHVPQALRQALRQAMLTMDQDPLGRKILDSVQISHFTQNEDKDYDSIRHMAQQAQRIEWTQ</sequence>
<evidence type="ECO:0000313" key="2">
    <source>
        <dbReference type="Proteomes" id="UP000318126"/>
    </source>
</evidence>
<dbReference type="PANTHER" id="PTHR35841">
    <property type="entry name" value="PHOSPHONATES-BINDING PERIPLASMIC PROTEIN"/>
    <property type="match status" value="1"/>
</dbReference>
<dbReference type="PANTHER" id="PTHR35841:SF1">
    <property type="entry name" value="PHOSPHONATES-BINDING PERIPLASMIC PROTEIN"/>
    <property type="match status" value="1"/>
</dbReference>